<proteinExistence type="predicted"/>
<dbReference type="EMBL" id="GHWJ01010840">
    <property type="protein sequence ID" value="NOV43577.1"/>
    <property type="molecule type" value="Transcribed_RNA"/>
</dbReference>
<reference evidence="1" key="1">
    <citation type="submission" date="2019-09" db="EMBL/GenBank/DDBJ databases">
        <title>Organ-specific transcriptomic study of the physiology of the cattle tick, Rhipicephalus microplus.</title>
        <authorList>
            <person name="Tirloni L."/>
            <person name="Braz G."/>
            <person name="Gandara A.C.P."/>
            <person name="Sabadin G.A."/>
            <person name="da Silva R.M."/>
            <person name="Guizzo M.G."/>
            <person name="Machado J.A."/>
            <person name="Costa E.P."/>
            <person name="Gomes H.F."/>
            <person name="Moraes J."/>
            <person name="Mota M.B.S."/>
            <person name="Mesquita R.D."/>
            <person name="Alvarenga P.H."/>
            <person name="Alves F."/>
            <person name="Seixas A."/>
            <person name="da Fonseca R.N."/>
            <person name="Fogaca A."/>
            <person name="Logullo C."/>
            <person name="Tanaka A."/>
            <person name="Daffre S."/>
            <person name="Termignoni C."/>
            <person name="Vaz I.S.Jr."/>
            <person name="Oliveira P.L."/>
            <person name="Ribeiro J.M."/>
        </authorList>
    </citation>
    <scope>NUCLEOTIDE SEQUENCE</scope>
    <source>
        <strain evidence="1">Porto Alegre</strain>
    </source>
</reference>
<dbReference type="AlphaFoldDB" id="A0A6M2DF76"/>
<organism evidence="1">
    <name type="scientific">Rhipicephalus microplus</name>
    <name type="common">Cattle tick</name>
    <name type="synonym">Boophilus microplus</name>
    <dbReference type="NCBI Taxonomy" id="6941"/>
    <lineage>
        <taxon>Eukaryota</taxon>
        <taxon>Metazoa</taxon>
        <taxon>Ecdysozoa</taxon>
        <taxon>Arthropoda</taxon>
        <taxon>Chelicerata</taxon>
        <taxon>Arachnida</taxon>
        <taxon>Acari</taxon>
        <taxon>Parasitiformes</taxon>
        <taxon>Ixodida</taxon>
        <taxon>Ixodoidea</taxon>
        <taxon>Ixodidae</taxon>
        <taxon>Rhipicephalinae</taxon>
        <taxon>Rhipicephalus</taxon>
        <taxon>Boophilus</taxon>
    </lineage>
</organism>
<accession>A0A6M2DF76</accession>
<protein>
    <submittedName>
        <fullName evidence="1">Putative secreted protein</fullName>
    </submittedName>
</protein>
<evidence type="ECO:0000313" key="1">
    <source>
        <dbReference type="EMBL" id="NOV43577.1"/>
    </source>
</evidence>
<sequence length="69" mass="7746">MCLVKNEGAIADLKHLVPKLLLLTALIAGSRTGYTYIHTPPPKNFLCLPAKEKETEVCFLTKFSFFSFE</sequence>
<name>A0A6M2DF76_RHIMP</name>